<evidence type="ECO:0000313" key="1">
    <source>
        <dbReference type="EMBL" id="MDP4528470.1"/>
    </source>
</evidence>
<keyword evidence="2" id="KW-1185">Reference proteome</keyword>
<dbReference type="RefSeq" id="WP_305944609.1">
    <property type="nucleotide sequence ID" value="NZ_JAUZVY010000002.1"/>
</dbReference>
<proteinExistence type="predicted"/>
<evidence type="ECO:0000313" key="2">
    <source>
        <dbReference type="Proteomes" id="UP001236258"/>
    </source>
</evidence>
<reference evidence="1 2" key="1">
    <citation type="submission" date="2023-08" db="EMBL/GenBank/DDBJ databases">
        <authorList>
            <person name="Joshi A."/>
            <person name="Thite S."/>
        </authorList>
    </citation>
    <scope>NUCLEOTIDE SEQUENCE [LARGE SCALE GENOMIC DNA]</scope>
    <source>
        <strain evidence="1 2">1E1</strain>
    </source>
</reference>
<name>A0ABT9GNC1_9GAMM</name>
<gene>
    <name evidence="1" type="ORF">Q3O59_05420</name>
</gene>
<organism evidence="1 2">
    <name type="scientific">Alkalimonas delamerensis</name>
    <dbReference type="NCBI Taxonomy" id="265981"/>
    <lineage>
        <taxon>Bacteria</taxon>
        <taxon>Pseudomonadati</taxon>
        <taxon>Pseudomonadota</taxon>
        <taxon>Gammaproteobacteria</taxon>
        <taxon>Alkalimonas</taxon>
    </lineage>
</organism>
<protein>
    <submittedName>
        <fullName evidence="1">Uncharacterized protein</fullName>
    </submittedName>
</protein>
<dbReference type="Proteomes" id="UP001236258">
    <property type="component" value="Unassembled WGS sequence"/>
</dbReference>
<dbReference type="EMBL" id="JAUZVY010000002">
    <property type="protein sequence ID" value="MDP4528470.1"/>
    <property type="molecule type" value="Genomic_DNA"/>
</dbReference>
<comment type="caution">
    <text evidence="1">The sequence shown here is derived from an EMBL/GenBank/DDBJ whole genome shotgun (WGS) entry which is preliminary data.</text>
</comment>
<sequence>MPPPRMRQRSVSKASAATDQHILRLHSAMAEKLLAEPWRISGIRQTLEQRYQAGQIKHGGYIHWHSILDCIDQPDLFRTALLDNGERMKKLRRRTVLVGILTEQERMALLG</sequence>
<accession>A0ABT9GNC1</accession>